<evidence type="ECO:0000256" key="3">
    <source>
        <dbReference type="ARBA" id="ARBA00022450"/>
    </source>
</evidence>
<dbReference type="EMBL" id="SMKY01000019">
    <property type="protein sequence ID" value="TDD88149.1"/>
    <property type="molecule type" value="Genomic_DNA"/>
</dbReference>
<dbReference type="Gene3D" id="3.40.50.1820">
    <property type="entry name" value="alpha/beta hydrolase"/>
    <property type="match status" value="1"/>
</dbReference>
<dbReference type="SUPFAM" id="SSF56801">
    <property type="entry name" value="Acetyl-CoA synthetase-like"/>
    <property type="match status" value="1"/>
</dbReference>
<dbReference type="SUPFAM" id="SSF47336">
    <property type="entry name" value="ACP-like"/>
    <property type="match status" value="1"/>
</dbReference>
<dbReference type="InterPro" id="IPR020845">
    <property type="entry name" value="AMP-binding_CS"/>
</dbReference>
<feature type="region of interest" description="Disordered" evidence="5">
    <location>
        <begin position="960"/>
        <end position="984"/>
    </location>
</feature>
<dbReference type="Gene3D" id="3.30.559.30">
    <property type="entry name" value="Nonribosomal peptide synthetase, condensation domain"/>
    <property type="match status" value="1"/>
</dbReference>
<feature type="domain" description="Carrier" evidence="6">
    <location>
        <begin position="980"/>
        <end position="1054"/>
    </location>
</feature>
<dbReference type="Proteomes" id="UP000295578">
    <property type="component" value="Unassembled WGS sequence"/>
</dbReference>
<dbReference type="CDD" id="cd12117">
    <property type="entry name" value="A_NRPS_Srf_like"/>
    <property type="match status" value="1"/>
</dbReference>
<dbReference type="InterPro" id="IPR006162">
    <property type="entry name" value="Ppantetheine_attach_site"/>
</dbReference>
<dbReference type="SUPFAM" id="SSF53474">
    <property type="entry name" value="alpha/beta-Hydrolases"/>
    <property type="match status" value="1"/>
</dbReference>
<dbReference type="GO" id="GO:0005737">
    <property type="term" value="C:cytoplasm"/>
    <property type="evidence" value="ECO:0007669"/>
    <property type="project" value="TreeGrafter"/>
</dbReference>
<evidence type="ECO:0000313" key="8">
    <source>
        <dbReference type="Proteomes" id="UP000295578"/>
    </source>
</evidence>
<comment type="similarity">
    <text evidence="2">Belongs to the ATP-dependent AMP-binding enzyme family.</text>
</comment>
<dbReference type="InterPro" id="IPR029058">
    <property type="entry name" value="AB_hydrolase_fold"/>
</dbReference>
<dbReference type="CDD" id="cd19543">
    <property type="entry name" value="DCL_NRPS"/>
    <property type="match status" value="1"/>
</dbReference>
<dbReference type="GO" id="GO:0043041">
    <property type="term" value="P:amino acid activation for nonribosomal peptide biosynthetic process"/>
    <property type="evidence" value="ECO:0007669"/>
    <property type="project" value="TreeGrafter"/>
</dbReference>
<dbReference type="Pfam" id="PF13193">
    <property type="entry name" value="AMP-binding_C"/>
    <property type="match status" value="1"/>
</dbReference>
<dbReference type="FunFam" id="3.40.50.980:FF:000001">
    <property type="entry name" value="Non-ribosomal peptide synthetase"/>
    <property type="match status" value="1"/>
</dbReference>
<dbReference type="InterPro" id="IPR023213">
    <property type="entry name" value="CAT-like_dom_sf"/>
</dbReference>
<keyword evidence="4" id="KW-0597">Phosphoprotein</keyword>
<dbReference type="GO" id="GO:0031177">
    <property type="term" value="F:phosphopantetheine binding"/>
    <property type="evidence" value="ECO:0007669"/>
    <property type="project" value="InterPro"/>
</dbReference>
<dbReference type="PROSITE" id="PS00012">
    <property type="entry name" value="PHOSPHOPANTETHEINE"/>
    <property type="match status" value="1"/>
</dbReference>
<dbReference type="Pfam" id="PF00975">
    <property type="entry name" value="Thioesterase"/>
    <property type="match status" value="1"/>
</dbReference>
<protein>
    <submittedName>
        <fullName evidence="7">Non-ribosomal peptide synthetase</fullName>
    </submittedName>
</protein>
<keyword evidence="3" id="KW-0596">Phosphopantetheine</keyword>
<accession>A0A4R5BQC3</accession>
<dbReference type="InterPro" id="IPR036736">
    <property type="entry name" value="ACP-like_sf"/>
</dbReference>
<dbReference type="InterPro" id="IPR009081">
    <property type="entry name" value="PP-bd_ACP"/>
</dbReference>
<dbReference type="GO" id="GO:0044550">
    <property type="term" value="P:secondary metabolite biosynthetic process"/>
    <property type="evidence" value="ECO:0007669"/>
    <property type="project" value="TreeGrafter"/>
</dbReference>
<gene>
    <name evidence="7" type="ORF">E1293_06840</name>
</gene>
<dbReference type="FunFam" id="2.30.38.10:FF:000001">
    <property type="entry name" value="Non-ribosomal peptide synthetase PvdI"/>
    <property type="match status" value="1"/>
</dbReference>
<dbReference type="SUPFAM" id="SSF52777">
    <property type="entry name" value="CoA-dependent acyltransferases"/>
    <property type="match status" value="2"/>
</dbReference>
<evidence type="ECO:0000313" key="7">
    <source>
        <dbReference type="EMBL" id="TDD88149.1"/>
    </source>
</evidence>
<evidence type="ECO:0000256" key="4">
    <source>
        <dbReference type="ARBA" id="ARBA00022553"/>
    </source>
</evidence>
<dbReference type="InterPro" id="IPR001031">
    <property type="entry name" value="Thioesterase"/>
</dbReference>
<dbReference type="SMART" id="SM00823">
    <property type="entry name" value="PKS_PP"/>
    <property type="match status" value="1"/>
</dbReference>
<sequence>MGAGLSTSQLEDILPLSPLQQGLFFHALYDSGRDVYTAQVVFDLRGPLDTGALRAAAATLLRRHANLRAGFRQRKEGTPVQVVHRAVRLPWQDEDLSGLPEADRDTRARELADAERARPFDMAKPPLLRFLLIKLADGLHRMVFTNHHILLDGWSTPVLQTELFALYLADGDDTGMPRVAPYKNYLAWLAAQDRPAAEDAWRRALDGVHEPTFAAPGAGEPGPGAPGRVRVRLTEDLTSALNARARSQGVTLNTVLQLAWGTLLGGLTGSTDVVFGAAVSGRPPELAGVEQMIGLFINTLPIRVRVHPADTVAEALTRLQDEQAALMPHHHLGLSDIQRLSGTGTLFDTMTVLENYPFDPDAAGTDLGGLTLHDVDGYDASHYPLTLAAVPGRGLSLRIDHRPDFCTEAGAQRLMRRFERILEAIAYRPGLPLARIAVLDEEERTRVLEAWQGPVTGRSAGTITGRFAERLAGSPDAVAVRADGESITYAELDVRANRLAHRLIGLGVGRDVPVAVLLERSADTVVASLAILKAGGAYAPIHHAYPPERTAWAVAEVGAPVLVVNTPMRDRAAGLDTSAEILVMDDDPQTAAQPETPPGVECHPEQLACVLFTSGSTGLPKGVMLRHRDAVDLATDGRLTGGAHDRVLVHSPHAFDASVYETWTPLLRGGTAVVAPPGRLDAGTLEQIIAAEGITGLFLTTTLFNLVADERPHAFAPLREVLTGGETGSPAAMRKVLAACPDTGVGHVYGPTEGTTYTTHTELRGRLGDPSETSAALGRPIDDMRVYVLDQGLRPVPPGVVGEAYIAGAGVGRGYLRRPSLTAGRYVADPFGAPGGRMYRTGDLVRWRSDGDLEYVDRADFQVKVRGFRIEPGEIEAAIAAHPDVANVAVIAREDTPGVKTLVAYVIAPALSLRGDDPPEPPGEKRPVDGLREFVKDRLPEYMVPAAFVRLDTFPVGPNGKLDRRALPAPDYTEAAAGRDPGTPEEERLCAIVADVLGLDRVGADAGFFDLGGDSIAALRLATRARQAGIELTPRDVFTHQTVEAMVRAGEPEDRLGFEVLLPIRASGPRPPVFFVHPAGGLAWVYFQFQRHLGPDRPIYGLQARAFTRSRLPESVAEMAVDYLAQIRAVQPCGPYHLVGWSLGGLVAYEMAVRLQAAGERVGLLALVDAYHGQDLGAERREVLPELLESIGIDARMVAADGNPDMAQIMAVLAERDDAFATLGEDDLVNVYRNYEQGLRQAEEYVPGRFRGDIVFFTALQGRAAGSPEARSNWGPLVDGGIEDYPIDAEHHLLMEPGPAAEMGAVLAAKLGKLRSTDRTQH</sequence>
<evidence type="ECO:0000256" key="5">
    <source>
        <dbReference type="SAM" id="MobiDB-lite"/>
    </source>
</evidence>
<dbReference type="GO" id="GO:0008610">
    <property type="term" value="P:lipid biosynthetic process"/>
    <property type="evidence" value="ECO:0007669"/>
    <property type="project" value="UniProtKB-ARBA"/>
</dbReference>
<dbReference type="GO" id="GO:0003824">
    <property type="term" value="F:catalytic activity"/>
    <property type="evidence" value="ECO:0007669"/>
    <property type="project" value="InterPro"/>
</dbReference>
<dbReference type="PROSITE" id="PS50075">
    <property type="entry name" value="CARRIER"/>
    <property type="match status" value="1"/>
</dbReference>
<dbReference type="Gene3D" id="3.30.300.30">
    <property type="match status" value="1"/>
</dbReference>
<dbReference type="Pfam" id="PF00501">
    <property type="entry name" value="AMP-binding"/>
    <property type="match status" value="1"/>
</dbReference>
<comment type="caution">
    <text evidence="7">The sequence shown here is derived from an EMBL/GenBank/DDBJ whole genome shotgun (WGS) entry which is preliminary data.</text>
</comment>
<proteinExistence type="inferred from homology"/>
<dbReference type="Gene3D" id="3.40.50.980">
    <property type="match status" value="2"/>
</dbReference>
<dbReference type="InterPro" id="IPR010071">
    <property type="entry name" value="AA_adenyl_dom"/>
</dbReference>
<evidence type="ECO:0000259" key="6">
    <source>
        <dbReference type="PROSITE" id="PS50075"/>
    </source>
</evidence>
<dbReference type="InterPro" id="IPR001242">
    <property type="entry name" value="Condensation_dom"/>
</dbReference>
<evidence type="ECO:0000256" key="2">
    <source>
        <dbReference type="ARBA" id="ARBA00006432"/>
    </source>
</evidence>
<keyword evidence="8" id="KW-1185">Reference proteome</keyword>
<dbReference type="InterPro" id="IPR045851">
    <property type="entry name" value="AMP-bd_C_sf"/>
</dbReference>
<dbReference type="FunFam" id="3.30.300.30:FF:000010">
    <property type="entry name" value="Enterobactin synthetase component F"/>
    <property type="match status" value="1"/>
</dbReference>
<dbReference type="Gene3D" id="2.30.38.10">
    <property type="entry name" value="Luciferase, Domain 3"/>
    <property type="match status" value="1"/>
</dbReference>
<dbReference type="PANTHER" id="PTHR45527">
    <property type="entry name" value="NONRIBOSOMAL PEPTIDE SYNTHETASE"/>
    <property type="match status" value="1"/>
</dbReference>
<dbReference type="FunFam" id="1.10.1200.10:FF:000005">
    <property type="entry name" value="Nonribosomal peptide synthetase 1"/>
    <property type="match status" value="1"/>
</dbReference>
<reference evidence="7 8" key="1">
    <citation type="submission" date="2019-03" db="EMBL/GenBank/DDBJ databases">
        <title>Draft genome sequences of novel Actinobacteria.</title>
        <authorList>
            <person name="Sahin N."/>
            <person name="Ay H."/>
            <person name="Saygin H."/>
        </authorList>
    </citation>
    <scope>NUCLEOTIDE SEQUENCE [LARGE SCALE GENOMIC DNA]</scope>
    <source>
        <strain evidence="7 8">DSM 45941</strain>
    </source>
</reference>
<dbReference type="PANTHER" id="PTHR45527:SF1">
    <property type="entry name" value="FATTY ACID SYNTHASE"/>
    <property type="match status" value="1"/>
</dbReference>
<dbReference type="Pfam" id="PF00668">
    <property type="entry name" value="Condensation"/>
    <property type="match status" value="1"/>
</dbReference>
<dbReference type="InterPro" id="IPR020806">
    <property type="entry name" value="PKS_PP-bd"/>
</dbReference>
<dbReference type="Gene3D" id="3.30.559.10">
    <property type="entry name" value="Chloramphenicol acetyltransferase-like domain"/>
    <property type="match status" value="1"/>
</dbReference>
<comment type="cofactor">
    <cofactor evidence="1">
        <name>pantetheine 4'-phosphate</name>
        <dbReference type="ChEBI" id="CHEBI:47942"/>
    </cofactor>
</comment>
<evidence type="ECO:0000256" key="1">
    <source>
        <dbReference type="ARBA" id="ARBA00001957"/>
    </source>
</evidence>
<organism evidence="7 8">
    <name type="scientific">Actinomadura darangshiensis</name>
    <dbReference type="NCBI Taxonomy" id="705336"/>
    <lineage>
        <taxon>Bacteria</taxon>
        <taxon>Bacillati</taxon>
        <taxon>Actinomycetota</taxon>
        <taxon>Actinomycetes</taxon>
        <taxon>Streptosporangiales</taxon>
        <taxon>Thermomonosporaceae</taxon>
        <taxon>Actinomadura</taxon>
    </lineage>
</organism>
<dbReference type="OrthoDB" id="3671989at2"/>
<dbReference type="Pfam" id="PF00550">
    <property type="entry name" value="PP-binding"/>
    <property type="match status" value="1"/>
</dbReference>
<dbReference type="InterPro" id="IPR000873">
    <property type="entry name" value="AMP-dep_synth/lig_dom"/>
</dbReference>
<name>A0A4R5BQC3_9ACTN</name>
<dbReference type="PROSITE" id="PS00455">
    <property type="entry name" value="AMP_BINDING"/>
    <property type="match status" value="1"/>
</dbReference>
<dbReference type="InterPro" id="IPR025110">
    <property type="entry name" value="AMP-bd_C"/>
</dbReference>
<dbReference type="NCBIfam" id="TIGR01733">
    <property type="entry name" value="AA-adenyl-dom"/>
    <property type="match status" value="1"/>
</dbReference>